<proteinExistence type="predicted"/>
<evidence type="ECO:0000313" key="3">
    <source>
        <dbReference type="Proteomes" id="UP000239210"/>
    </source>
</evidence>
<gene>
    <name evidence="2" type="ORF">LY71_10986</name>
</gene>
<reference evidence="2 3" key="1">
    <citation type="submission" date="2018-03" db="EMBL/GenBank/DDBJ databases">
        <title>Genomic Encyclopedia of Archaeal and Bacterial Type Strains, Phase II (KMG-II): from individual species to whole genera.</title>
        <authorList>
            <person name="Goeker M."/>
        </authorList>
    </citation>
    <scope>NUCLEOTIDE SEQUENCE [LARGE SCALE GENOMIC DNA]</scope>
    <source>
        <strain evidence="2 3">DSM 45416</strain>
    </source>
</reference>
<dbReference type="Proteomes" id="UP000239210">
    <property type="component" value="Unassembled WGS sequence"/>
</dbReference>
<evidence type="ECO:0000313" key="2">
    <source>
        <dbReference type="EMBL" id="PRY48449.1"/>
    </source>
</evidence>
<name>A0A2T0TS19_9ACTN</name>
<protein>
    <submittedName>
        <fullName evidence="2">Uncharacterized protein</fullName>
    </submittedName>
</protein>
<keyword evidence="3" id="KW-1185">Reference proteome</keyword>
<accession>A0A2T0TS19</accession>
<evidence type="ECO:0000256" key="1">
    <source>
        <dbReference type="SAM" id="MobiDB-lite"/>
    </source>
</evidence>
<organism evidence="2 3">
    <name type="scientific">Geodermatophilus tzadiensis</name>
    <dbReference type="NCBI Taxonomy" id="1137988"/>
    <lineage>
        <taxon>Bacteria</taxon>
        <taxon>Bacillati</taxon>
        <taxon>Actinomycetota</taxon>
        <taxon>Actinomycetes</taxon>
        <taxon>Geodermatophilales</taxon>
        <taxon>Geodermatophilaceae</taxon>
        <taxon>Geodermatophilus</taxon>
    </lineage>
</organism>
<sequence>MYTVPGPRRQSGMDVGTDPSAGSMHHRCFVRVSAHR</sequence>
<feature type="region of interest" description="Disordered" evidence="1">
    <location>
        <begin position="1"/>
        <end position="23"/>
    </location>
</feature>
<dbReference type="AlphaFoldDB" id="A0A2T0TS19"/>
<dbReference type="EMBL" id="PVTG01000009">
    <property type="protein sequence ID" value="PRY48449.1"/>
    <property type="molecule type" value="Genomic_DNA"/>
</dbReference>
<comment type="caution">
    <text evidence="2">The sequence shown here is derived from an EMBL/GenBank/DDBJ whole genome shotgun (WGS) entry which is preliminary data.</text>
</comment>